<dbReference type="AlphaFoldDB" id="A0A5M9K388"/>
<dbReference type="EMBL" id="VICG01000001">
    <property type="protein sequence ID" value="KAA8576268.1"/>
    <property type="molecule type" value="Genomic_DNA"/>
</dbReference>
<gene>
    <name evidence="2" type="ORF">EYC84_006412</name>
</gene>
<keyword evidence="3" id="KW-1185">Reference proteome</keyword>
<name>A0A5M9K388_MONFR</name>
<accession>A0A5M9K388</accession>
<comment type="caution">
    <text evidence="2">The sequence shown here is derived from an EMBL/GenBank/DDBJ whole genome shotgun (WGS) entry which is preliminary data.</text>
</comment>
<feature type="region of interest" description="Disordered" evidence="1">
    <location>
        <begin position="73"/>
        <end position="163"/>
    </location>
</feature>
<evidence type="ECO:0000313" key="2">
    <source>
        <dbReference type="EMBL" id="KAA8576268.1"/>
    </source>
</evidence>
<reference evidence="2 3" key="1">
    <citation type="submission" date="2019-06" db="EMBL/GenBank/DDBJ databases">
        <title>Genome Sequence of the Brown Rot Fungal Pathogen Monilinia fructicola.</title>
        <authorList>
            <person name="De Miccolis Angelini R.M."/>
            <person name="Landi L."/>
            <person name="Abate D."/>
            <person name="Pollastro S."/>
            <person name="Romanazzi G."/>
            <person name="Faretra F."/>
        </authorList>
    </citation>
    <scope>NUCLEOTIDE SEQUENCE [LARGE SCALE GENOMIC DNA]</scope>
    <source>
        <strain evidence="2 3">Mfrc123</strain>
    </source>
</reference>
<evidence type="ECO:0000256" key="1">
    <source>
        <dbReference type="SAM" id="MobiDB-lite"/>
    </source>
</evidence>
<sequence length="163" mass="17556">MIAVEDGYGNYCRIYHGTLAGTTHALISTIYRQITLNAYHPLPTLSCAYEKRAPSNLRLVLLSGPRLSHRARQAFGTIRTDSSSNLSHPNLPTSTLPPHRKWPTTSPPSSAPKPTRSTAPSTTKSVPAVTATAVPANTSSPRTRKPSSSPTCTRTPPTTPKTR</sequence>
<dbReference type="Proteomes" id="UP000322873">
    <property type="component" value="Unassembled WGS sequence"/>
</dbReference>
<feature type="compositionally biased region" description="Low complexity" evidence="1">
    <location>
        <begin position="112"/>
        <end position="163"/>
    </location>
</feature>
<organism evidence="2 3">
    <name type="scientific">Monilinia fructicola</name>
    <name type="common">Brown rot fungus</name>
    <name type="synonym">Ciboria fructicola</name>
    <dbReference type="NCBI Taxonomy" id="38448"/>
    <lineage>
        <taxon>Eukaryota</taxon>
        <taxon>Fungi</taxon>
        <taxon>Dikarya</taxon>
        <taxon>Ascomycota</taxon>
        <taxon>Pezizomycotina</taxon>
        <taxon>Leotiomycetes</taxon>
        <taxon>Helotiales</taxon>
        <taxon>Sclerotiniaceae</taxon>
        <taxon>Monilinia</taxon>
    </lineage>
</organism>
<proteinExistence type="predicted"/>
<evidence type="ECO:0000313" key="3">
    <source>
        <dbReference type="Proteomes" id="UP000322873"/>
    </source>
</evidence>
<protein>
    <submittedName>
        <fullName evidence="2">Uncharacterized protein</fullName>
    </submittedName>
</protein>
<feature type="compositionally biased region" description="Polar residues" evidence="1">
    <location>
        <begin position="79"/>
        <end position="96"/>
    </location>
</feature>